<dbReference type="STRING" id="157072.A0A024UNB5"/>
<organism evidence="4">
    <name type="scientific">Aphanomyces invadans</name>
    <dbReference type="NCBI Taxonomy" id="157072"/>
    <lineage>
        <taxon>Eukaryota</taxon>
        <taxon>Sar</taxon>
        <taxon>Stramenopiles</taxon>
        <taxon>Oomycota</taxon>
        <taxon>Saprolegniomycetes</taxon>
        <taxon>Saprolegniales</taxon>
        <taxon>Verrucalvaceae</taxon>
        <taxon>Aphanomyces</taxon>
    </lineage>
</organism>
<feature type="repeat" description="ANK" evidence="3">
    <location>
        <begin position="53"/>
        <end position="85"/>
    </location>
</feature>
<evidence type="ECO:0000256" key="3">
    <source>
        <dbReference type="PROSITE-ProRule" id="PRU00023"/>
    </source>
</evidence>
<keyword evidence="1" id="KW-0677">Repeat</keyword>
<name>A0A024UNB5_9STRA</name>
<evidence type="ECO:0000313" key="4">
    <source>
        <dbReference type="EMBL" id="ETW07680.1"/>
    </source>
</evidence>
<reference evidence="4" key="1">
    <citation type="submission" date="2013-12" db="EMBL/GenBank/DDBJ databases">
        <title>The Genome Sequence of Aphanomyces invadans NJM9701.</title>
        <authorList>
            <consortium name="The Broad Institute Genomics Platform"/>
            <person name="Russ C."/>
            <person name="Tyler B."/>
            <person name="van West P."/>
            <person name="Dieguez-Uribeondo J."/>
            <person name="Young S.K."/>
            <person name="Zeng Q."/>
            <person name="Gargeya S."/>
            <person name="Fitzgerald M."/>
            <person name="Abouelleil A."/>
            <person name="Alvarado L."/>
            <person name="Chapman S.B."/>
            <person name="Gainer-Dewar J."/>
            <person name="Goldberg J."/>
            <person name="Griggs A."/>
            <person name="Gujja S."/>
            <person name="Hansen M."/>
            <person name="Howarth C."/>
            <person name="Imamovic A."/>
            <person name="Ireland A."/>
            <person name="Larimer J."/>
            <person name="McCowan C."/>
            <person name="Murphy C."/>
            <person name="Pearson M."/>
            <person name="Poon T.W."/>
            <person name="Priest M."/>
            <person name="Roberts A."/>
            <person name="Saif S."/>
            <person name="Shea T."/>
            <person name="Sykes S."/>
            <person name="Wortman J."/>
            <person name="Nusbaum C."/>
            <person name="Birren B."/>
        </authorList>
    </citation>
    <scope>NUCLEOTIDE SEQUENCE [LARGE SCALE GENOMIC DNA]</scope>
    <source>
        <strain evidence="4">NJM9701</strain>
    </source>
</reference>
<evidence type="ECO:0000256" key="2">
    <source>
        <dbReference type="ARBA" id="ARBA00023043"/>
    </source>
</evidence>
<dbReference type="SUPFAM" id="SSF48403">
    <property type="entry name" value="Ankyrin repeat"/>
    <property type="match status" value="1"/>
</dbReference>
<dbReference type="RefSeq" id="XP_008863773.1">
    <property type="nucleotide sequence ID" value="XM_008865551.1"/>
</dbReference>
<dbReference type="PANTHER" id="PTHR24201">
    <property type="entry name" value="ANK_REP_REGION DOMAIN-CONTAINING PROTEIN"/>
    <property type="match status" value="1"/>
</dbReference>
<proteinExistence type="predicted"/>
<dbReference type="AlphaFoldDB" id="A0A024UNB5"/>
<dbReference type="SMART" id="SM00248">
    <property type="entry name" value="ANK"/>
    <property type="match status" value="4"/>
</dbReference>
<dbReference type="InterPro" id="IPR036770">
    <property type="entry name" value="Ankyrin_rpt-contain_sf"/>
</dbReference>
<feature type="repeat" description="ANK" evidence="3">
    <location>
        <begin position="86"/>
        <end position="118"/>
    </location>
</feature>
<dbReference type="eggNOG" id="KOG0504">
    <property type="taxonomic scope" value="Eukaryota"/>
</dbReference>
<dbReference type="InterPro" id="IPR002110">
    <property type="entry name" value="Ankyrin_rpt"/>
</dbReference>
<evidence type="ECO:0000256" key="1">
    <source>
        <dbReference type="ARBA" id="ARBA00022737"/>
    </source>
</evidence>
<dbReference type="PROSITE" id="PS50297">
    <property type="entry name" value="ANK_REP_REGION"/>
    <property type="match status" value="1"/>
</dbReference>
<accession>A0A024UNB5</accession>
<dbReference type="VEuPathDB" id="FungiDB:H310_02138"/>
<dbReference type="Pfam" id="PF12796">
    <property type="entry name" value="Ank_2"/>
    <property type="match status" value="1"/>
</dbReference>
<dbReference type="PROSITE" id="PS50088">
    <property type="entry name" value="ANK_REPEAT"/>
    <property type="match status" value="2"/>
</dbReference>
<dbReference type="InterPro" id="IPR050776">
    <property type="entry name" value="Ank_Repeat/CDKN_Inhibitor"/>
</dbReference>
<protein>
    <submittedName>
        <fullName evidence="4">Uncharacterized protein</fullName>
    </submittedName>
</protein>
<dbReference type="Gene3D" id="1.25.40.20">
    <property type="entry name" value="Ankyrin repeat-containing domain"/>
    <property type="match status" value="2"/>
</dbReference>
<dbReference type="OrthoDB" id="194358at2759"/>
<sequence length="159" mass="17485">MQAVAPSRKMPLTKERTDMAKVNYALIEAAAKNDIDKLDAALELGAEVDCRYQGFTPLYLAVMKGFTKVAHRLLLRGANVEAMCNKRRTAIMIAASRGRLMCVELLLDHHANVHRQDEGGETAKQLALRNGHEGVAALLQDAEYATLPRNSRLMALSLA</sequence>
<keyword evidence="2 3" id="KW-0040">ANK repeat</keyword>
<dbReference type="GeneID" id="20079188"/>
<dbReference type="EMBL" id="KI913954">
    <property type="protein sequence ID" value="ETW07680.1"/>
    <property type="molecule type" value="Genomic_DNA"/>
</dbReference>
<gene>
    <name evidence="4" type="ORF">H310_02138</name>
</gene>